<dbReference type="InterPro" id="IPR029063">
    <property type="entry name" value="SAM-dependent_MTases_sf"/>
</dbReference>
<reference evidence="8" key="1">
    <citation type="submission" date="2020-06" db="EMBL/GenBank/DDBJ databases">
        <title>Legume-microbial interactions unlock mineral nutrients during tropical forest succession.</title>
        <authorList>
            <person name="Epihov D.Z."/>
        </authorList>
    </citation>
    <scope>NUCLEOTIDE SEQUENCE [LARGE SCALE GENOMIC DNA]</scope>
    <source>
        <strain evidence="8">Pan2503</strain>
    </source>
</reference>
<feature type="binding site" evidence="6">
    <location>
        <position position="260"/>
    </location>
    <ligand>
        <name>S-adenosyl-L-methionine</name>
        <dbReference type="ChEBI" id="CHEBI:59789"/>
    </ligand>
</feature>
<dbReference type="PROSITE" id="PS51686">
    <property type="entry name" value="SAM_MT_RSMB_NOP"/>
    <property type="match status" value="1"/>
</dbReference>
<dbReference type="InterPro" id="IPR023267">
    <property type="entry name" value="RCMT"/>
</dbReference>
<feature type="binding site" evidence="6">
    <location>
        <begin position="202"/>
        <end position="208"/>
    </location>
    <ligand>
        <name>S-adenosyl-L-methionine</name>
        <dbReference type="ChEBI" id="CHEBI:59789"/>
    </ligand>
</feature>
<evidence type="ECO:0000256" key="2">
    <source>
        <dbReference type="ARBA" id="ARBA00022603"/>
    </source>
</evidence>
<protein>
    <recommendedName>
        <fullName evidence="7">SAM-dependent MTase RsmB/NOP-type domain-containing protein</fullName>
    </recommendedName>
</protein>
<name>A0A7V8SYE6_9BACT</name>
<accession>A0A7V8SYE6</accession>
<feature type="binding site" evidence="6">
    <location>
        <position position="243"/>
    </location>
    <ligand>
        <name>S-adenosyl-L-methionine</name>
        <dbReference type="ChEBI" id="CHEBI:59789"/>
    </ligand>
</feature>
<keyword evidence="2 6" id="KW-0489">Methyltransferase</keyword>
<evidence type="ECO:0000256" key="6">
    <source>
        <dbReference type="PROSITE-ProRule" id="PRU01023"/>
    </source>
</evidence>
<dbReference type="InterPro" id="IPR006027">
    <property type="entry name" value="NusB_RsmB_TIM44"/>
</dbReference>
<dbReference type="SUPFAM" id="SSF53335">
    <property type="entry name" value="S-adenosyl-L-methionine-dependent methyltransferases"/>
    <property type="match status" value="1"/>
</dbReference>
<dbReference type="GO" id="GO:0008173">
    <property type="term" value="F:RNA methyltransferase activity"/>
    <property type="evidence" value="ECO:0007669"/>
    <property type="project" value="InterPro"/>
</dbReference>
<evidence type="ECO:0000256" key="4">
    <source>
        <dbReference type="ARBA" id="ARBA00022691"/>
    </source>
</evidence>
<dbReference type="EMBL" id="JACDQQ010001714">
    <property type="protein sequence ID" value="MBA0086866.1"/>
    <property type="molecule type" value="Genomic_DNA"/>
</dbReference>
<keyword evidence="3 6" id="KW-0808">Transferase</keyword>
<dbReference type="PROSITE" id="PS01153">
    <property type="entry name" value="NOL1_NOP2_SUN"/>
    <property type="match status" value="1"/>
</dbReference>
<dbReference type="AlphaFoldDB" id="A0A7V8SYE6"/>
<evidence type="ECO:0000313" key="8">
    <source>
        <dbReference type="EMBL" id="MBA0086866.1"/>
    </source>
</evidence>
<gene>
    <name evidence="8" type="ORF">HRJ53_17935</name>
</gene>
<comment type="caution">
    <text evidence="8">The sequence shown here is derived from an EMBL/GenBank/DDBJ whole genome shotgun (WGS) entry which is preliminary data.</text>
</comment>
<dbReference type="Gene3D" id="1.10.940.10">
    <property type="entry name" value="NusB-like"/>
    <property type="match status" value="1"/>
</dbReference>
<dbReference type="SUPFAM" id="SSF48013">
    <property type="entry name" value="NusB-like"/>
    <property type="match status" value="1"/>
</dbReference>
<dbReference type="Gene3D" id="3.40.50.150">
    <property type="entry name" value="Vaccinia Virus protein VP39"/>
    <property type="match status" value="1"/>
</dbReference>
<evidence type="ECO:0000259" key="7">
    <source>
        <dbReference type="PROSITE" id="PS51686"/>
    </source>
</evidence>
<feature type="active site" description="Nucleophile" evidence="6">
    <location>
        <position position="313"/>
    </location>
</feature>
<dbReference type="Pfam" id="PF01029">
    <property type="entry name" value="NusB"/>
    <property type="match status" value="1"/>
</dbReference>
<organism evidence="8 9">
    <name type="scientific">Candidatus Acidiferrum panamense</name>
    <dbReference type="NCBI Taxonomy" id="2741543"/>
    <lineage>
        <taxon>Bacteria</taxon>
        <taxon>Pseudomonadati</taxon>
        <taxon>Acidobacteriota</taxon>
        <taxon>Terriglobia</taxon>
        <taxon>Candidatus Acidiferrales</taxon>
        <taxon>Candidatus Acidiferrum</taxon>
    </lineage>
</organism>
<keyword evidence="4 6" id="KW-0949">S-adenosyl-L-methionine</keyword>
<dbReference type="PANTHER" id="PTHR22807">
    <property type="entry name" value="NOP2 YEAST -RELATED NOL1/NOP2/FMU SUN DOMAIN-CONTAINING"/>
    <property type="match status" value="1"/>
</dbReference>
<dbReference type="InterPro" id="IPR035926">
    <property type="entry name" value="NusB-like_sf"/>
</dbReference>
<dbReference type="Proteomes" id="UP000567293">
    <property type="component" value="Unassembled WGS sequence"/>
</dbReference>
<dbReference type="PANTHER" id="PTHR22807:SF61">
    <property type="entry name" value="NOL1_NOP2_SUN FAMILY PROTEIN _ ANTITERMINATION NUSB DOMAIN-CONTAINING PROTEIN"/>
    <property type="match status" value="1"/>
</dbReference>
<keyword evidence="9" id="KW-1185">Reference proteome</keyword>
<evidence type="ECO:0000313" key="9">
    <source>
        <dbReference type="Proteomes" id="UP000567293"/>
    </source>
</evidence>
<comment type="similarity">
    <text evidence="1 6">Belongs to the class I-like SAM-binding methyltransferase superfamily. RsmB/NOP family.</text>
</comment>
<dbReference type="GO" id="GO:0006355">
    <property type="term" value="P:regulation of DNA-templated transcription"/>
    <property type="evidence" value="ECO:0007669"/>
    <property type="project" value="InterPro"/>
</dbReference>
<evidence type="ECO:0000256" key="5">
    <source>
        <dbReference type="ARBA" id="ARBA00022884"/>
    </source>
</evidence>
<feature type="domain" description="SAM-dependent MTase RsmB/NOP-type" evidence="7">
    <location>
        <begin position="179"/>
        <end position="356"/>
    </location>
</feature>
<dbReference type="Pfam" id="PF01189">
    <property type="entry name" value="Methyltr_RsmB-F"/>
    <property type="match status" value="1"/>
</dbReference>
<dbReference type="InterPro" id="IPR018314">
    <property type="entry name" value="RsmB/NOL1/NOP2-like_CS"/>
</dbReference>
<dbReference type="GO" id="GO:0001510">
    <property type="term" value="P:RNA methylation"/>
    <property type="evidence" value="ECO:0007669"/>
    <property type="project" value="InterPro"/>
</dbReference>
<keyword evidence="5 6" id="KW-0694">RNA-binding</keyword>
<dbReference type="PRINTS" id="PR02008">
    <property type="entry name" value="RCMTFAMILY"/>
</dbReference>
<feature type="binding site" evidence="6">
    <location>
        <position position="223"/>
    </location>
    <ligand>
        <name>S-adenosyl-L-methionine</name>
        <dbReference type="ChEBI" id="CHEBI:59789"/>
    </ligand>
</feature>
<evidence type="ECO:0000256" key="1">
    <source>
        <dbReference type="ARBA" id="ARBA00007494"/>
    </source>
</evidence>
<evidence type="ECO:0000256" key="3">
    <source>
        <dbReference type="ARBA" id="ARBA00022679"/>
    </source>
</evidence>
<dbReference type="InterPro" id="IPR049560">
    <property type="entry name" value="MeTrfase_RsmB-F_NOP2_cat"/>
</dbReference>
<dbReference type="GO" id="GO:0003723">
    <property type="term" value="F:RNA binding"/>
    <property type="evidence" value="ECO:0007669"/>
    <property type="project" value="UniProtKB-UniRule"/>
</dbReference>
<dbReference type="CDD" id="cd02440">
    <property type="entry name" value="AdoMet_MTases"/>
    <property type="match status" value="1"/>
</dbReference>
<proteinExistence type="inferred from homology"/>
<dbReference type="InterPro" id="IPR001678">
    <property type="entry name" value="MeTrfase_RsmB-F_NOP2_dom"/>
</dbReference>
<sequence length="356" mass="39278">MLAAARRVAFDILEKVEGGGFASDLLLEAPVDRRDAGLASQIVFGVLRFRAQLDFLIAHYAGRERKLDTEVRTALRMALFQLRYLERVPAHAAVAESVELVKRARKGSAASFVNAVLRKAGTGPVDWPSREIDWSCPEWLLARWEQHYGARAAEGIARAALREPARWVFYTPFHTTRAQDIGSQWVVSLLGLEPGQRFLDLCAAPGNKTAQALAAGVRAVACDRSWRRLRSMAELGAELVLVDGTEALPFARSFDRILVDAPCSGTGTLGRNPEIKWRLGVEDLARFRRRQIALLERARAVLAPGGLLVYSTCSLEPEENEEVIRTVPPHLVLEAQHRLPGRDPGDGFFAAVLKSG</sequence>